<dbReference type="Pfam" id="PF25019">
    <property type="entry name" value="LRR_R13L1-DRL21"/>
    <property type="match status" value="1"/>
</dbReference>
<keyword evidence="1" id="KW-0433">Leucine-rich repeat</keyword>
<reference evidence="10" key="1">
    <citation type="journal article" date="2023" name="Plant Biotechnol. J.">
        <title>Chromosome-level wild Hevea brasiliensis genome provides new tools for genomic-assisted breeding and valuable loci to elevate rubber yield.</title>
        <authorList>
            <person name="Cheng H."/>
            <person name="Song X."/>
            <person name="Hu Y."/>
            <person name="Wu T."/>
            <person name="Yang Q."/>
            <person name="An Z."/>
            <person name="Feng S."/>
            <person name="Deng Z."/>
            <person name="Wu W."/>
            <person name="Zeng X."/>
            <person name="Tu M."/>
            <person name="Wang X."/>
            <person name="Huang H."/>
        </authorList>
    </citation>
    <scope>NUCLEOTIDE SEQUENCE</scope>
    <source>
        <strain evidence="10">MT/VB/25A 57/8</strain>
    </source>
</reference>
<dbReference type="Gene3D" id="1.20.5.4130">
    <property type="match status" value="1"/>
</dbReference>
<dbReference type="Pfam" id="PF00931">
    <property type="entry name" value="NB-ARC"/>
    <property type="match status" value="1"/>
</dbReference>
<gene>
    <name evidence="10" type="ORF">P3X46_010857</name>
</gene>
<keyword evidence="11" id="KW-1185">Reference proteome</keyword>
<dbReference type="Pfam" id="PF18052">
    <property type="entry name" value="Rx_N"/>
    <property type="match status" value="1"/>
</dbReference>
<dbReference type="InterPro" id="IPR041118">
    <property type="entry name" value="Rx_N"/>
</dbReference>
<keyword evidence="5" id="KW-0067">ATP-binding</keyword>
<comment type="caution">
    <text evidence="10">The sequence shown here is derived from an EMBL/GenBank/DDBJ whole genome shotgun (WGS) entry which is preliminary data.</text>
</comment>
<evidence type="ECO:0000256" key="1">
    <source>
        <dbReference type="ARBA" id="ARBA00022614"/>
    </source>
</evidence>
<dbReference type="Gene3D" id="1.10.10.10">
    <property type="entry name" value="Winged helix-like DNA-binding domain superfamily/Winged helix DNA-binding domain"/>
    <property type="match status" value="1"/>
</dbReference>
<keyword evidence="3" id="KW-0547">Nucleotide-binding</keyword>
<dbReference type="InterPro" id="IPR056789">
    <property type="entry name" value="LRR_R13L1-DRL21"/>
</dbReference>
<evidence type="ECO:0000259" key="8">
    <source>
        <dbReference type="Pfam" id="PF23559"/>
    </source>
</evidence>
<name>A0ABQ9MGI7_HEVBR</name>
<dbReference type="Gene3D" id="3.40.50.300">
    <property type="entry name" value="P-loop containing nucleotide triphosphate hydrolases"/>
    <property type="match status" value="1"/>
</dbReference>
<evidence type="ECO:0000256" key="3">
    <source>
        <dbReference type="ARBA" id="ARBA00022741"/>
    </source>
</evidence>
<evidence type="ECO:0000259" key="9">
    <source>
        <dbReference type="Pfam" id="PF25019"/>
    </source>
</evidence>
<keyword evidence="4" id="KW-0611">Plant defense</keyword>
<evidence type="ECO:0000313" key="10">
    <source>
        <dbReference type="EMBL" id="KAJ9179028.1"/>
    </source>
</evidence>
<evidence type="ECO:0008006" key="12">
    <source>
        <dbReference type="Google" id="ProtNLM"/>
    </source>
</evidence>
<feature type="domain" description="Disease resistance N-terminal" evidence="7">
    <location>
        <begin position="8"/>
        <end position="106"/>
    </location>
</feature>
<dbReference type="Gene3D" id="3.80.10.10">
    <property type="entry name" value="Ribonuclease Inhibitor"/>
    <property type="match status" value="4"/>
</dbReference>
<dbReference type="Gene3D" id="1.10.8.430">
    <property type="entry name" value="Helical domain of apoptotic protease-activating factors"/>
    <property type="match status" value="1"/>
</dbReference>
<feature type="domain" description="R13L1/DRL21-like LRR repeat region" evidence="9">
    <location>
        <begin position="612"/>
        <end position="735"/>
    </location>
</feature>
<sequence length="1432" mass="162446">MAEVAAGAFLSSLFQFLFERMDSLEIVHFFKGQKLHHGLLKKLKVTMITVNGLLVQAEEKQIIMPAVKEWLNELKGAVYEADDLLDDIAYEAPRSKLEVGSSRQKVFSSHHHHHHNHTKIQQEVNAKLEEILGLLERLVKQTDALGLSMRKGIGEKPSSLKIPTISTPDDEYGIYGRDDDKKAILHSLQSDDVGVICIVGIGGLAWVCVSEEFDVSRIMKDILKEVTGENYDAKNELCSELKEKLEGKKLLLVMDDVWNDKPSDWAILRACLQTQAAGSKISFHHLNNLSDDACWYLFAKHAFGDGNSSAHSDLNIIGRQIAKKCRGVLLAAKTIGTVLRFKRDVVEWEKVLGSDMWDLVSDSILPALKLSYHYLPSHIKWYFAYCTIFPKDFEFYEKQLIDLWMAEGFLLHSTGIDEEMEYVGNEYFKDLSCFVMHDLIHDLARFISGEFCSELEGNRFPKLPLSTRHLSHSVTHFGSYDELGRINEGLLLHTFLYMKLSNHFDTKVTYDSLSLLEHLRVLSLPGYCSATQLPDSFGNLNHLRYLNLYGASIRRLPEALSTLYHLQTLILFQCQNLVKLPNNVGRLIDLRCLDIRETKLRKMPPQIGGSSIKELRELHYIGGEVTLQTLQNVVNVQDACEANLSFKYRLKKLEFKWSGEVKDSKHVNGILEQLKPGWNLESLCIVGYGGTKFPSWMVDSVFSKLMSLKLDECKNCSCLPMLGQLPSLQDLSIAAFDQVTSIGPEFYGSFMGKPFGSLKALRFERMPLWNCWTDENEAFPLLRDLHMIECSNLTKGLPSHLPSLTALLIKGCQKLVESLPRAPWCLLNLTSGPCHLQVDRFDSLNFLEKMKDLYTVLEDIKISNDNSLRCFPLTSFSELKRVQIWGCPNLESFSAAEAFGNPISNTYLTGPCSNFPPIQQFHIRDFDKLDLLVEIHKEHLHGVFNTFEEITVTGCNVFKYFLLVSFPMLKSLVIKECPKLESFSPPDEATSGDFESCVSLERWKHMHTDSMPGSCSNFPNLENICIINCQQLPLLSVPWAPTIQKLALLNESRDSQVGKFRSPEEIEMWLMSSGSANVAEMTIEDCDSLSYNPLVLFPKLESLNIRRCSNIKSFSLSEAMQQEITSLSLLATNECPNLASFPEGLQAPYLTELYLWDCINLQSLDDYIHTFFPILVVLKIGKCPEFESFPKGGLPTKLQSLEIQSCSKLYSLPSLLARNYIEDDDEFFPEETLLPTTLTHLTIRDLQNLKSPEIRNRPILHSKPECMQSLHPSLVKLKIYDCPGLEPFIDASLLEKLESLDVGYSNELVAGLIRCDLHILPSLTRFRVAGYDDLESFPEETVLPSGLTHLQIQGLQKPKSLQLQHLTSLRKLEIRDYPELQYLPGKRLSSSLSSLSISRCPLLRTGCMRQDSGVWAKICHFPSIWIDYVQYV</sequence>
<proteinExistence type="predicted"/>
<dbReference type="InterPro" id="IPR042197">
    <property type="entry name" value="Apaf_helical"/>
</dbReference>
<dbReference type="SUPFAM" id="SSF52058">
    <property type="entry name" value="L domain-like"/>
    <property type="match status" value="2"/>
</dbReference>
<dbReference type="Proteomes" id="UP001174677">
    <property type="component" value="Chromosome 6"/>
</dbReference>
<dbReference type="InterPro" id="IPR002182">
    <property type="entry name" value="NB-ARC"/>
</dbReference>
<evidence type="ECO:0000259" key="7">
    <source>
        <dbReference type="Pfam" id="PF18052"/>
    </source>
</evidence>
<dbReference type="SUPFAM" id="SSF52540">
    <property type="entry name" value="P-loop containing nucleoside triphosphate hydrolases"/>
    <property type="match status" value="1"/>
</dbReference>
<dbReference type="PANTHER" id="PTHR36766:SF40">
    <property type="entry name" value="DISEASE RESISTANCE PROTEIN RGA3"/>
    <property type="match status" value="1"/>
</dbReference>
<protein>
    <recommendedName>
        <fullName evidence="12">Rx N-terminal domain-containing protein</fullName>
    </recommendedName>
</protein>
<feature type="domain" description="Disease resistance protein winged helix" evidence="8">
    <location>
        <begin position="388"/>
        <end position="444"/>
    </location>
</feature>
<accession>A0ABQ9MGI7</accession>
<organism evidence="10 11">
    <name type="scientific">Hevea brasiliensis</name>
    <name type="common">Para rubber tree</name>
    <name type="synonym">Siphonia brasiliensis</name>
    <dbReference type="NCBI Taxonomy" id="3981"/>
    <lineage>
        <taxon>Eukaryota</taxon>
        <taxon>Viridiplantae</taxon>
        <taxon>Streptophyta</taxon>
        <taxon>Embryophyta</taxon>
        <taxon>Tracheophyta</taxon>
        <taxon>Spermatophyta</taxon>
        <taxon>Magnoliopsida</taxon>
        <taxon>eudicotyledons</taxon>
        <taxon>Gunneridae</taxon>
        <taxon>Pentapetalae</taxon>
        <taxon>rosids</taxon>
        <taxon>fabids</taxon>
        <taxon>Malpighiales</taxon>
        <taxon>Euphorbiaceae</taxon>
        <taxon>Crotonoideae</taxon>
        <taxon>Micrandreae</taxon>
        <taxon>Hevea</taxon>
    </lineage>
</organism>
<dbReference type="InterPro" id="IPR036388">
    <property type="entry name" value="WH-like_DNA-bd_sf"/>
</dbReference>
<dbReference type="EMBL" id="JARPOI010000006">
    <property type="protein sequence ID" value="KAJ9179028.1"/>
    <property type="molecule type" value="Genomic_DNA"/>
</dbReference>
<dbReference type="InterPro" id="IPR027417">
    <property type="entry name" value="P-loop_NTPase"/>
</dbReference>
<feature type="domain" description="NB-ARC" evidence="6">
    <location>
        <begin position="204"/>
        <end position="283"/>
    </location>
</feature>
<evidence type="ECO:0000256" key="5">
    <source>
        <dbReference type="ARBA" id="ARBA00022840"/>
    </source>
</evidence>
<dbReference type="InterPro" id="IPR032675">
    <property type="entry name" value="LRR_dom_sf"/>
</dbReference>
<evidence type="ECO:0000313" key="11">
    <source>
        <dbReference type="Proteomes" id="UP001174677"/>
    </source>
</evidence>
<dbReference type="SUPFAM" id="SSF52047">
    <property type="entry name" value="RNI-like"/>
    <property type="match status" value="1"/>
</dbReference>
<dbReference type="InterPro" id="IPR058922">
    <property type="entry name" value="WHD_DRP"/>
</dbReference>
<evidence type="ECO:0000256" key="4">
    <source>
        <dbReference type="ARBA" id="ARBA00022821"/>
    </source>
</evidence>
<dbReference type="Pfam" id="PF23559">
    <property type="entry name" value="WHD_DRP"/>
    <property type="match status" value="1"/>
</dbReference>
<evidence type="ECO:0000259" key="6">
    <source>
        <dbReference type="Pfam" id="PF00931"/>
    </source>
</evidence>
<keyword evidence="2" id="KW-0677">Repeat</keyword>
<dbReference type="PANTHER" id="PTHR36766">
    <property type="entry name" value="PLANT BROAD-SPECTRUM MILDEW RESISTANCE PROTEIN RPW8"/>
    <property type="match status" value="1"/>
</dbReference>
<evidence type="ECO:0000256" key="2">
    <source>
        <dbReference type="ARBA" id="ARBA00022737"/>
    </source>
</evidence>